<feature type="transmembrane region" description="Helical" evidence="9">
    <location>
        <begin position="259"/>
        <end position="276"/>
    </location>
</feature>
<keyword evidence="3" id="KW-1003">Cell membrane</keyword>
<comment type="similarity">
    <text evidence="8">Belongs to the major facilitator superfamily. Proton-dependent oligopeptide transporter (POT/PTR) (TC 2.A.17) family.</text>
</comment>
<reference evidence="10 11" key="1">
    <citation type="submission" date="2015-07" db="EMBL/GenBank/DDBJ databases">
        <title>Draft genome sequence of the Amantichitinum ursilacus IGB-41, a new chitin-degrading bacterium.</title>
        <authorList>
            <person name="Kirstahler P."/>
            <person name="Guenther M."/>
            <person name="Grumaz C."/>
            <person name="Rupp S."/>
            <person name="Zibek S."/>
            <person name="Sohn K."/>
        </authorList>
    </citation>
    <scope>NUCLEOTIDE SEQUENCE [LARGE SCALE GENOMIC DNA]</scope>
    <source>
        <strain evidence="10 11">IGB-41</strain>
    </source>
</reference>
<feature type="transmembrane region" description="Helical" evidence="9">
    <location>
        <begin position="370"/>
        <end position="393"/>
    </location>
</feature>
<dbReference type="NCBIfam" id="TIGR00924">
    <property type="entry name" value="yjdL_sub1_fam"/>
    <property type="match status" value="2"/>
</dbReference>
<dbReference type="GO" id="GO:0006857">
    <property type="term" value="P:oligopeptide transport"/>
    <property type="evidence" value="ECO:0007669"/>
    <property type="project" value="InterPro"/>
</dbReference>
<accession>A0A0N1JT16</accession>
<evidence type="ECO:0000256" key="4">
    <source>
        <dbReference type="ARBA" id="ARBA00022692"/>
    </source>
</evidence>
<dbReference type="RefSeq" id="WP_083458883.1">
    <property type="nucleotide sequence ID" value="NZ_LAQT01000007.1"/>
</dbReference>
<sequence length="478" mass="51825">MSNADIALDGVPPALAPQATAHPAATGHPKGLYLLFATEMWERFSYYGNRALLALFMVNALLFDKQFAASLYGKYTGLVYLAPLVGGYVADRWWGNRRSIMLGGLVMAAGQFALFWAGSSLHNAPLAHGLFYCGLGLIVAGNGFFKPNISSMVGQLYTPNDRRKDAAYTIFYMGINLGSFIAPLLCGYLGDTGNAGDFRWGFFAAGIGMLLSLVVFGAFHKRYLVTPDGAPVGLAPQRVAKGASRVAAAPLTPAEKQRMVVIGVISFFVIFFWSAFEQAGVSLTFFAEEATDRMLFGYQIPTSWFQSLNPVFVLIFAPLMAQLWSALGRRNREPASPTKMAWGLLLLAAGYLIIGFGVKDMSASVKASMFWLVAMYAMHSLGELCLSPIGLSLVNKLAPARFASLMMAVWFTANAAANWFAGILAGFYPDGGRVPSFLGFQITGLHEFFMLFVAMAFAAGAILLLLTRPLQKMMHGVR</sequence>
<evidence type="ECO:0000256" key="6">
    <source>
        <dbReference type="ARBA" id="ARBA00022989"/>
    </source>
</evidence>
<dbReference type="InterPro" id="IPR018456">
    <property type="entry name" value="PTR2_symporter_CS"/>
</dbReference>
<dbReference type="SUPFAM" id="SSF103473">
    <property type="entry name" value="MFS general substrate transporter"/>
    <property type="match status" value="1"/>
</dbReference>
<feature type="transmembrane region" description="Helical" evidence="9">
    <location>
        <begin position="202"/>
        <end position="219"/>
    </location>
</feature>
<evidence type="ECO:0000256" key="2">
    <source>
        <dbReference type="ARBA" id="ARBA00022448"/>
    </source>
</evidence>
<comment type="caution">
    <text evidence="10">The sequence shown here is derived from an EMBL/GenBank/DDBJ whole genome shotgun (WGS) entry which is preliminary data.</text>
</comment>
<evidence type="ECO:0000256" key="8">
    <source>
        <dbReference type="RuleBase" id="RU003755"/>
    </source>
</evidence>
<dbReference type="GO" id="GO:1904680">
    <property type="term" value="F:peptide transmembrane transporter activity"/>
    <property type="evidence" value="ECO:0007669"/>
    <property type="project" value="InterPro"/>
</dbReference>
<dbReference type="Proteomes" id="UP000037939">
    <property type="component" value="Unassembled WGS sequence"/>
</dbReference>
<feature type="transmembrane region" description="Helical" evidence="9">
    <location>
        <begin position="311"/>
        <end position="328"/>
    </location>
</feature>
<dbReference type="CDD" id="cd17346">
    <property type="entry name" value="MFS_DtpA_like"/>
    <property type="match status" value="1"/>
</dbReference>
<keyword evidence="4 8" id="KW-0812">Transmembrane</keyword>
<dbReference type="Gene3D" id="1.20.1250.20">
    <property type="entry name" value="MFS general substrate transporter like domains"/>
    <property type="match status" value="2"/>
</dbReference>
<dbReference type="AlphaFoldDB" id="A0A0N1JT16"/>
<comment type="subcellular location">
    <subcellularLocation>
        <location evidence="1">Cell membrane</location>
        <topology evidence="1">Multi-pass membrane protein</topology>
    </subcellularLocation>
    <subcellularLocation>
        <location evidence="8">Membrane</location>
        <topology evidence="8">Multi-pass membrane protein</topology>
    </subcellularLocation>
</comment>
<name>A0A0N1JT16_9NEIS</name>
<evidence type="ECO:0000256" key="7">
    <source>
        <dbReference type="ARBA" id="ARBA00023136"/>
    </source>
</evidence>
<keyword evidence="6 9" id="KW-1133">Transmembrane helix</keyword>
<gene>
    <name evidence="10" type="primary">dtpT</name>
    <name evidence="10" type="ORF">WG78_09465</name>
</gene>
<feature type="transmembrane region" description="Helical" evidence="9">
    <location>
        <begin position="102"/>
        <end position="119"/>
    </location>
</feature>
<keyword evidence="11" id="KW-1185">Reference proteome</keyword>
<evidence type="ECO:0000256" key="9">
    <source>
        <dbReference type="SAM" id="Phobius"/>
    </source>
</evidence>
<dbReference type="InterPro" id="IPR036259">
    <property type="entry name" value="MFS_trans_sf"/>
</dbReference>
<keyword evidence="5" id="KW-0653">Protein transport</keyword>
<evidence type="ECO:0000256" key="5">
    <source>
        <dbReference type="ARBA" id="ARBA00022856"/>
    </source>
</evidence>
<feature type="transmembrane region" description="Helical" evidence="9">
    <location>
        <begin position="44"/>
        <end position="63"/>
    </location>
</feature>
<dbReference type="OrthoDB" id="9772725at2"/>
<feature type="transmembrane region" description="Helical" evidence="9">
    <location>
        <begin position="69"/>
        <end position="90"/>
    </location>
</feature>
<dbReference type="PATRIC" id="fig|857265.3.peg.1948"/>
<feature type="transmembrane region" description="Helical" evidence="9">
    <location>
        <begin position="340"/>
        <end position="358"/>
    </location>
</feature>
<feature type="transmembrane region" description="Helical" evidence="9">
    <location>
        <begin position="125"/>
        <end position="145"/>
    </location>
</feature>
<keyword evidence="2 8" id="KW-0813">Transport</keyword>
<keyword evidence="5" id="KW-0571">Peptide transport</keyword>
<evidence type="ECO:0000313" key="11">
    <source>
        <dbReference type="Proteomes" id="UP000037939"/>
    </source>
</evidence>
<dbReference type="STRING" id="857265.WG78_09465"/>
<dbReference type="InterPro" id="IPR000109">
    <property type="entry name" value="POT_fam"/>
</dbReference>
<dbReference type="InterPro" id="IPR005279">
    <property type="entry name" value="Dipep/tripep_permease"/>
</dbReference>
<evidence type="ECO:0000313" key="10">
    <source>
        <dbReference type="EMBL" id="KPC53307.1"/>
    </source>
</evidence>
<dbReference type="GO" id="GO:0005886">
    <property type="term" value="C:plasma membrane"/>
    <property type="evidence" value="ECO:0007669"/>
    <property type="project" value="UniProtKB-SubCell"/>
</dbReference>
<feature type="transmembrane region" description="Helical" evidence="9">
    <location>
        <begin position="448"/>
        <end position="466"/>
    </location>
</feature>
<organism evidence="10 11">
    <name type="scientific">Amantichitinum ursilacus</name>
    <dbReference type="NCBI Taxonomy" id="857265"/>
    <lineage>
        <taxon>Bacteria</taxon>
        <taxon>Pseudomonadati</taxon>
        <taxon>Pseudomonadota</taxon>
        <taxon>Betaproteobacteria</taxon>
        <taxon>Neisseriales</taxon>
        <taxon>Chitinibacteraceae</taxon>
        <taxon>Amantichitinum</taxon>
    </lineage>
</organism>
<dbReference type="PROSITE" id="PS01023">
    <property type="entry name" value="PTR2_2"/>
    <property type="match status" value="1"/>
</dbReference>
<protein>
    <submittedName>
        <fullName evidence="10">Di-/tripeptide transporter</fullName>
    </submittedName>
</protein>
<dbReference type="InterPro" id="IPR050171">
    <property type="entry name" value="MFS_Transporters"/>
</dbReference>
<keyword evidence="7 9" id="KW-0472">Membrane</keyword>
<feature type="transmembrane region" description="Helical" evidence="9">
    <location>
        <begin position="405"/>
        <end position="428"/>
    </location>
</feature>
<evidence type="ECO:0000256" key="3">
    <source>
        <dbReference type="ARBA" id="ARBA00022475"/>
    </source>
</evidence>
<dbReference type="PANTHER" id="PTHR23517">
    <property type="entry name" value="RESISTANCE PROTEIN MDTM, PUTATIVE-RELATED-RELATED"/>
    <property type="match status" value="1"/>
</dbReference>
<evidence type="ECO:0000256" key="1">
    <source>
        <dbReference type="ARBA" id="ARBA00004651"/>
    </source>
</evidence>
<feature type="transmembrane region" description="Helical" evidence="9">
    <location>
        <begin position="166"/>
        <end position="190"/>
    </location>
</feature>
<dbReference type="EMBL" id="LAQT01000007">
    <property type="protein sequence ID" value="KPC53307.1"/>
    <property type="molecule type" value="Genomic_DNA"/>
</dbReference>
<proteinExistence type="inferred from homology"/>
<dbReference type="Pfam" id="PF00854">
    <property type="entry name" value="PTR2"/>
    <property type="match status" value="2"/>
</dbReference>
<dbReference type="PANTHER" id="PTHR23517:SF15">
    <property type="entry name" value="PROTON-DEPENDENT OLIGOPEPTIDE FAMILY TRANSPORT PROTEIN"/>
    <property type="match status" value="1"/>
</dbReference>